<evidence type="ECO:0000313" key="2">
    <source>
        <dbReference type="Proteomes" id="UP000001542"/>
    </source>
</evidence>
<dbReference type="InterPro" id="IPR016024">
    <property type="entry name" value="ARM-type_fold"/>
</dbReference>
<dbReference type="InterPro" id="IPR015943">
    <property type="entry name" value="WD40/YVTN_repeat-like_dom_sf"/>
</dbReference>
<organism evidence="1 2">
    <name type="scientific">Trichomonas vaginalis (strain ATCC PRA-98 / G3)</name>
    <dbReference type="NCBI Taxonomy" id="412133"/>
    <lineage>
        <taxon>Eukaryota</taxon>
        <taxon>Metamonada</taxon>
        <taxon>Parabasalia</taxon>
        <taxon>Trichomonadida</taxon>
        <taxon>Trichomonadidae</taxon>
        <taxon>Trichomonas</taxon>
    </lineage>
</organism>
<dbReference type="RefSeq" id="XP_001582098.1">
    <property type="nucleotide sequence ID" value="XM_001582048.1"/>
</dbReference>
<dbReference type="GO" id="GO:0071230">
    <property type="term" value="P:cellular response to amino acid stimulus"/>
    <property type="evidence" value="ECO:0000318"/>
    <property type="project" value="GO_Central"/>
</dbReference>
<dbReference type="SMR" id="A2DEI5"/>
<accession>A2DEI5</accession>
<reference evidence="1" key="2">
    <citation type="journal article" date="2007" name="Science">
        <title>Draft genome sequence of the sexually transmitted pathogen Trichomonas vaginalis.</title>
        <authorList>
            <person name="Carlton J.M."/>
            <person name="Hirt R.P."/>
            <person name="Silva J.C."/>
            <person name="Delcher A.L."/>
            <person name="Schatz M."/>
            <person name="Zhao Q."/>
            <person name="Wortman J.R."/>
            <person name="Bidwell S.L."/>
            <person name="Alsmark U.C.M."/>
            <person name="Besteiro S."/>
            <person name="Sicheritz-Ponten T."/>
            <person name="Noel C.J."/>
            <person name="Dacks J.B."/>
            <person name="Foster P.G."/>
            <person name="Simillion C."/>
            <person name="Van de Peer Y."/>
            <person name="Miranda-Saavedra D."/>
            <person name="Barton G.J."/>
            <person name="Westrop G.D."/>
            <person name="Mueller S."/>
            <person name="Dessi D."/>
            <person name="Fiori P.L."/>
            <person name="Ren Q."/>
            <person name="Paulsen I."/>
            <person name="Zhang H."/>
            <person name="Bastida-Corcuera F.D."/>
            <person name="Simoes-Barbosa A."/>
            <person name="Brown M.T."/>
            <person name="Hayes R.D."/>
            <person name="Mukherjee M."/>
            <person name="Okumura C.Y."/>
            <person name="Schneider R."/>
            <person name="Smith A.J."/>
            <person name="Vanacova S."/>
            <person name="Villalvazo M."/>
            <person name="Haas B.J."/>
            <person name="Pertea M."/>
            <person name="Feldblyum T.V."/>
            <person name="Utterback T.R."/>
            <person name="Shu C.L."/>
            <person name="Osoegawa K."/>
            <person name="de Jong P.J."/>
            <person name="Hrdy I."/>
            <person name="Horvathova L."/>
            <person name="Zubacova Z."/>
            <person name="Dolezal P."/>
            <person name="Malik S.B."/>
            <person name="Logsdon J.M. Jr."/>
            <person name="Henze K."/>
            <person name="Gupta A."/>
            <person name="Wang C.C."/>
            <person name="Dunne R.L."/>
            <person name="Upcroft J.A."/>
            <person name="Upcroft P."/>
            <person name="White O."/>
            <person name="Salzberg S.L."/>
            <person name="Tang P."/>
            <person name="Chiu C.-H."/>
            <person name="Lee Y.-S."/>
            <person name="Embley T.M."/>
            <person name="Coombs G.H."/>
            <person name="Mottram J.C."/>
            <person name="Tachezy J."/>
            <person name="Fraser-Liggett C.M."/>
            <person name="Johnson P.J."/>
        </authorList>
    </citation>
    <scope>NUCLEOTIDE SEQUENCE [LARGE SCALE GENOMIC DNA]</scope>
    <source>
        <strain evidence="1">G3</strain>
    </source>
</reference>
<dbReference type="GO" id="GO:0005737">
    <property type="term" value="C:cytoplasm"/>
    <property type="evidence" value="ECO:0000318"/>
    <property type="project" value="GO_Central"/>
</dbReference>
<dbReference type="InterPro" id="IPR036322">
    <property type="entry name" value="WD40_repeat_dom_sf"/>
</dbReference>
<dbReference type="VEuPathDB" id="TrichDB:TVAGG3_0028440"/>
<dbReference type="GO" id="GO:0030307">
    <property type="term" value="P:positive regulation of cell growth"/>
    <property type="evidence" value="ECO:0000318"/>
    <property type="project" value="GO_Central"/>
</dbReference>
<dbReference type="Gene3D" id="2.130.10.10">
    <property type="entry name" value="YVTN repeat-like/Quinoprotein amine dehydrogenase"/>
    <property type="match status" value="1"/>
</dbReference>
<proteinExistence type="predicted"/>
<dbReference type="InterPro" id="IPR004083">
    <property type="entry name" value="Raptor"/>
</dbReference>
<dbReference type="STRING" id="5722.A2DEI5"/>
<reference evidence="1" key="1">
    <citation type="submission" date="2006-10" db="EMBL/GenBank/DDBJ databases">
        <authorList>
            <person name="Amadeo P."/>
            <person name="Zhao Q."/>
            <person name="Wortman J."/>
            <person name="Fraser-Liggett C."/>
            <person name="Carlton J."/>
        </authorList>
    </citation>
    <scope>NUCLEOTIDE SEQUENCE</scope>
    <source>
        <strain evidence="1">G3</strain>
    </source>
</reference>
<dbReference type="VEuPathDB" id="TrichDB:TVAG_282820"/>
<dbReference type="AlphaFoldDB" id="A2DEI5"/>
<dbReference type="SUPFAM" id="SSF48371">
    <property type="entry name" value="ARM repeat"/>
    <property type="match status" value="1"/>
</dbReference>
<dbReference type="EMBL" id="DS113192">
    <property type="protein sequence ID" value="EAY21112.1"/>
    <property type="molecule type" value="Genomic_DNA"/>
</dbReference>
<dbReference type="eggNOG" id="KOG1517">
    <property type="taxonomic scope" value="Eukaryota"/>
</dbReference>
<dbReference type="GO" id="GO:0010506">
    <property type="term" value="P:regulation of autophagy"/>
    <property type="evidence" value="ECO:0000318"/>
    <property type="project" value="GO_Central"/>
</dbReference>
<dbReference type="PANTHER" id="PTHR12848">
    <property type="entry name" value="REGULATORY-ASSOCIATED PROTEIN OF MTOR"/>
    <property type="match status" value="1"/>
</dbReference>
<sequence length="1030" mass="117855">MEEQNPPNKVSDYIIHREDMTCYPLFSDWSHSSLSIFDFPRDYKPENVIFDTFTSTTHHLILLYLPPQPLQLKAPHLDDPTYFWTKITPGTEEDTKTLESNIELAYGKEAYRHTSLSINCDFDQIKNLLTFYNKKIGNSYLQVHEQRQCFQFVADNSHDTIPEQGTPSELLSEIPFDDIIDKTAAFGIHIIDCDFAGSIYQKYIHNLTNQTVKTNFYAFFSSSPTERNPRSPGLPADLFSSCLNSPGKMALLWHSSHYFCFKSGPLQPIHIDDLSQASPELIQTIDQILRGYIESMACKVLKRSQFIKYFMTDAFVSRCICGFIMAQKILDFFNIHPMSYPPLPDLRDNPQWQSFSLQLDEALYRFRQQNQNFKLNNFLSQNMQTLNLLLECNSSIVDFYPYLSVMNHVLLSQDHWKDGCKFLANFMDGSQEALDAAWLFPLIEPMRKLLSERKNDPYLLFIIAKSLCYAPQCRKNFSTTLDTVFMKSNLLDFTLEPLTSLSAIIIIAINFRFFKQLDNHEEWKRRIINIIRFPWREYIDRMIKMGEDQAVWTLLFISSIGPFILDHISSTIFNFVDECTKNDSPNVRSAALLCLPSFLKWRFEHKIYNICHSMINDISIIVRSQLICTFVPLYELSVKQNRTDLIKGIQSDIKYLMNDPFCLVSNMAQKFMENVNQVPESSMYDHYITKFLGKSIDTLNPNKKLFECSPKMNLEKNIKFNQNIRKTNSTLDPIQNVSSNIFVSESYLFMGMKSGSFTSVHLTTTQKPQNARFTQNAITAIDCPLSDIVLAGDSKGKVYGLRIPNGGGQFKIATAFDTEISTTISMMKCSSVSSLLGVLGEKMNQIKLFDLITEKYYNTVIPRNNQTILNFSVCDDLRDSVLVSGEETIELYDRRSSLCDSYFSLQVQNTFGSDLCGCNLDLVVVGKSGSINVVDIRKPETFKSMILNNSDFPLITTSYACHPSARVCAVGTNRGVTFFDLEDENHVFLSTSTSVLFGSAKLHPVTDIAFHPKRLFAAALLDNTDIVTFN</sequence>
<dbReference type="OrthoDB" id="10262360at2759"/>
<evidence type="ECO:0000313" key="1">
    <source>
        <dbReference type="EMBL" id="EAY21112.1"/>
    </source>
</evidence>
<name>A2DEI5_TRIV3</name>
<dbReference type="GO" id="GO:0030674">
    <property type="term" value="F:protein-macromolecule adaptor activity"/>
    <property type="evidence" value="ECO:0000318"/>
    <property type="project" value="GO_Central"/>
</dbReference>
<dbReference type="InParanoid" id="A2DEI5"/>
<dbReference type="SUPFAM" id="SSF50978">
    <property type="entry name" value="WD40 repeat-like"/>
    <property type="match status" value="1"/>
</dbReference>
<dbReference type="PANTHER" id="PTHR12848:SF16">
    <property type="entry name" value="REGULATORY-ASSOCIATED PROTEIN OF MTOR"/>
    <property type="match status" value="1"/>
</dbReference>
<protein>
    <recommendedName>
        <fullName evidence="3">Raptor N-terminal CASPase-like domain-containing protein</fullName>
    </recommendedName>
</protein>
<keyword evidence="2" id="KW-1185">Reference proteome</keyword>
<dbReference type="KEGG" id="tva:5466660"/>
<dbReference type="GO" id="GO:0031929">
    <property type="term" value="P:TOR signaling"/>
    <property type="evidence" value="ECO:0000318"/>
    <property type="project" value="GO_Central"/>
</dbReference>
<dbReference type="Proteomes" id="UP000001542">
    <property type="component" value="Unassembled WGS sequence"/>
</dbReference>
<dbReference type="PRINTS" id="PR01547">
    <property type="entry name" value="YEAST176DUF"/>
</dbReference>
<dbReference type="GO" id="GO:0009267">
    <property type="term" value="P:cellular response to starvation"/>
    <property type="evidence" value="ECO:0000318"/>
    <property type="project" value="GO_Central"/>
</dbReference>
<dbReference type="GO" id="GO:0031931">
    <property type="term" value="C:TORC1 complex"/>
    <property type="evidence" value="ECO:0000318"/>
    <property type="project" value="GO_Central"/>
</dbReference>
<evidence type="ECO:0008006" key="3">
    <source>
        <dbReference type="Google" id="ProtNLM"/>
    </source>
</evidence>
<gene>
    <name evidence="1" type="ORF">TVAG_282820</name>
</gene>